<feature type="domain" description="J" evidence="1">
    <location>
        <begin position="1"/>
        <end position="54"/>
    </location>
</feature>
<dbReference type="GO" id="GO:0005737">
    <property type="term" value="C:cytoplasm"/>
    <property type="evidence" value="ECO:0007669"/>
    <property type="project" value="TreeGrafter"/>
</dbReference>
<protein>
    <submittedName>
        <fullName evidence="2">DnaJ subfamily C member 9</fullName>
    </submittedName>
</protein>
<sequence>YHVLGMRRQASPQEIRRGYHRASLCIHPDRAEPATKEEATWRFQILGKAYAVLS</sequence>
<evidence type="ECO:0000313" key="3">
    <source>
        <dbReference type="Proteomes" id="UP000054232"/>
    </source>
</evidence>
<dbReference type="SMART" id="SM00271">
    <property type="entry name" value="DnaJ"/>
    <property type="match status" value="1"/>
</dbReference>
<evidence type="ECO:0000313" key="2">
    <source>
        <dbReference type="EMBL" id="KFV99397.1"/>
    </source>
</evidence>
<evidence type="ECO:0000259" key="1">
    <source>
        <dbReference type="PROSITE" id="PS50076"/>
    </source>
</evidence>
<dbReference type="GO" id="GO:0031072">
    <property type="term" value="F:heat shock protein binding"/>
    <property type="evidence" value="ECO:0007669"/>
    <property type="project" value="TreeGrafter"/>
</dbReference>
<keyword evidence="3" id="KW-1185">Reference proteome</keyword>
<reference evidence="2 3" key="1">
    <citation type="submission" date="2014-04" db="EMBL/GenBank/DDBJ databases">
        <title>Genome evolution of avian class.</title>
        <authorList>
            <person name="Zhang G."/>
            <person name="Li C."/>
        </authorList>
    </citation>
    <scope>NUCLEOTIDE SEQUENCE [LARGE SCALE GENOMIC DNA]</scope>
    <source>
        <strain evidence="2">BGI_N326</strain>
    </source>
</reference>
<feature type="non-terminal residue" evidence="2">
    <location>
        <position position="1"/>
    </location>
</feature>
<dbReference type="Pfam" id="PF00226">
    <property type="entry name" value="DnaJ"/>
    <property type="match status" value="1"/>
</dbReference>
<gene>
    <name evidence="2" type="ORF">N326_01068</name>
</gene>
<dbReference type="CDD" id="cd06257">
    <property type="entry name" value="DnaJ"/>
    <property type="match status" value="1"/>
</dbReference>
<dbReference type="SUPFAM" id="SSF46565">
    <property type="entry name" value="Chaperone J-domain"/>
    <property type="match status" value="1"/>
</dbReference>
<dbReference type="Gene3D" id="1.10.287.110">
    <property type="entry name" value="DnaJ domain"/>
    <property type="match status" value="1"/>
</dbReference>
<dbReference type="InterPro" id="IPR001623">
    <property type="entry name" value="DnaJ_domain"/>
</dbReference>
<feature type="non-terminal residue" evidence="2">
    <location>
        <position position="54"/>
    </location>
</feature>
<dbReference type="Proteomes" id="UP000054232">
    <property type="component" value="Unassembled WGS sequence"/>
</dbReference>
<name>A0A093ICN6_EURHL</name>
<dbReference type="PANTHER" id="PTHR44144:SF1">
    <property type="entry name" value="DNAJ HOMOLOG SUBFAMILY C MEMBER 9"/>
    <property type="match status" value="1"/>
</dbReference>
<proteinExistence type="predicted"/>
<dbReference type="GO" id="GO:0005634">
    <property type="term" value="C:nucleus"/>
    <property type="evidence" value="ECO:0007669"/>
    <property type="project" value="TreeGrafter"/>
</dbReference>
<dbReference type="AlphaFoldDB" id="A0A093ICN6"/>
<dbReference type="PROSITE" id="PS50076">
    <property type="entry name" value="DNAJ_2"/>
    <property type="match status" value="1"/>
</dbReference>
<dbReference type="PRINTS" id="PR00625">
    <property type="entry name" value="JDOMAIN"/>
</dbReference>
<dbReference type="InterPro" id="IPR052594">
    <property type="entry name" value="J_domain-containing_protein"/>
</dbReference>
<dbReference type="EMBL" id="KK557952">
    <property type="protein sequence ID" value="KFV99397.1"/>
    <property type="molecule type" value="Genomic_DNA"/>
</dbReference>
<dbReference type="InterPro" id="IPR036869">
    <property type="entry name" value="J_dom_sf"/>
</dbReference>
<accession>A0A093ICN6</accession>
<organism evidence="2 3">
    <name type="scientific">Eurypyga helias</name>
    <name type="common">Sunbittern</name>
    <name type="synonym">Ardea helias</name>
    <dbReference type="NCBI Taxonomy" id="54383"/>
    <lineage>
        <taxon>Eukaryota</taxon>
        <taxon>Metazoa</taxon>
        <taxon>Chordata</taxon>
        <taxon>Craniata</taxon>
        <taxon>Vertebrata</taxon>
        <taxon>Euteleostomi</taxon>
        <taxon>Archelosauria</taxon>
        <taxon>Archosauria</taxon>
        <taxon>Dinosauria</taxon>
        <taxon>Saurischia</taxon>
        <taxon>Theropoda</taxon>
        <taxon>Coelurosauria</taxon>
        <taxon>Aves</taxon>
        <taxon>Neognathae</taxon>
        <taxon>Neoaves</taxon>
        <taxon>Phaethontimorphae</taxon>
        <taxon>Eurypygiformes</taxon>
        <taxon>Eurypygidae</taxon>
        <taxon>Eurypyga</taxon>
    </lineage>
</organism>
<dbReference type="PANTHER" id="PTHR44144">
    <property type="entry name" value="DNAJ HOMOLOG SUBFAMILY C MEMBER 9"/>
    <property type="match status" value="1"/>
</dbReference>